<dbReference type="PANTHER" id="PTHR44757:SF2">
    <property type="entry name" value="BIOFILM ARCHITECTURE MAINTENANCE PROTEIN MBAA"/>
    <property type="match status" value="1"/>
</dbReference>
<keyword evidence="2" id="KW-1133">Transmembrane helix</keyword>
<gene>
    <name evidence="6" type="ORF">KCG44_01150</name>
</gene>
<evidence type="ECO:0000313" key="7">
    <source>
        <dbReference type="Proteomes" id="UP000722336"/>
    </source>
</evidence>
<dbReference type="Pfam" id="PF00990">
    <property type="entry name" value="GGDEF"/>
    <property type="match status" value="1"/>
</dbReference>
<dbReference type="InterPro" id="IPR001633">
    <property type="entry name" value="EAL_dom"/>
</dbReference>
<dbReference type="PROSITE" id="PS50887">
    <property type="entry name" value="GGDEF"/>
    <property type="match status" value="1"/>
</dbReference>
<accession>A0ABS6SAG2</accession>
<dbReference type="InterPro" id="IPR052155">
    <property type="entry name" value="Biofilm_reg_signaling"/>
</dbReference>
<dbReference type="CDD" id="cd01948">
    <property type="entry name" value="EAL"/>
    <property type="match status" value="1"/>
</dbReference>
<dbReference type="EMBL" id="JAGSPA010000001">
    <property type="protein sequence ID" value="MBV7255383.1"/>
    <property type="molecule type" value="Genomic_DNA"/>
</dbReference>
<dbReference type="PROSITE" id="PS50005">
    <property type="entry name" value="TPR"/>
    <property type="match status" value="1"/>
</dbReference>
<dbReference type="PROSITE" id="PS50883">
    <property type="entry name" value="EAL"/>
    <property type="match status" value="1"/>
</dbReference>
<dbReference type="NCBIfam" id="TIGR00254">
    <property type="entry name" value="GGDEF"/>
    <property type="match status" value="1"/>
</dbReference>
<keyword evidence="2" id="KW-0812">Transmembrane</keyword>
<feature type="transmembrane region" description="Helical" evidence="2">
    <location>
        <begin position="397"/>
        <end position="421"/>
    </location>
</feature>
<dbReference type="InterPro" id="IPR000160">
    <property type="entry name" value="GGDEF_dom"/>
</dbReference>
<name>A0ABS6SAG2_9SPHN</name>
<dbReference type="InterPro" id="IPR019734">
    <property type="entry name" value="TPR_rpt"/>
</dbReference>
<dbReference type="PANTHER" id="PTHR44757">
    <property type="entry name" value="DIGUANYLATE CYCLASE DGCP"/>
    <property type="match status" value="1"/>
</dbReference>
<evidence type="ECO:0000313" key="6">
    <source>
        <dbReference type="EMBL" id="MBV7255383.1"/>
    </source>
</evidence>
<protein>
    <submittedName>
        <fullName evidence="6">EAL domain-containing protein</fullName>
    </submittedName>
</protein>
<organism evidence="6 7">
    <name type="scientific">Pacificimonas pallii</name>
    <dbReference type="NCBI Taxonomy" id="2827236"/>
    <lineage>
        <taxon>Bacteria</taxon>
        <taxon>Pseudomonadati</taxon>
        <taxon>Pseudomonadota</taxon>
        <taxon>Alphaproteobacteria</taxon>
        <taxon>Sphingomonadales</taxon>
        <taxon>Sphingosinicellaceae</taxon>
        <taxon>Pacificimonas</taxon>
    </lineage>
</organism>
<keyword evidence="7" id="KW-1185">Reference proteome</keyword>
<feature type="domain" description="GGDEF" evidence="5">
    <location>
        <begin position="471"/>
        <end position="604"/>
    </location>
</feature>
<evidence type="ECO:0000256" key="3">
    <source>
        <dbReference type="SAM" id="SignalP"/>
    </source>
</evidence>
<dbReference type="CDD" id="cd01949">
    <property type="entry name" value="GGDEF"/>
    <property type="match status" value="1"/>
</dbReference>
<keyword evidence="2" id="KW-0472">Membrane</keyword>
<evidence type="ECO:0000256" key="2">
    <source>
        <dbReference type="SAM" id="Phobius"/>
    </source>
</evidence>
<feature type="domain" description="EAL" evidence="4">
    <location>
        <begin position="613"/>
        <end position="864"/>
    </location>
</feature>
<evidence type="ECO:0000259" key="5">
    <source>
        <dbReference type="PROSITE" id="PS50887"/>
    </source>
</evidence>
<evidence type="ECO:0000259" key="4">
    <source>
        <dbReference type="PROSITE" id="PS50883"/>
    </source>
</evidence>
<feature type="repeat" description="TPR" evidence="1">
    <location>
        <begin position="159"/>
        <end position="192"/>
    </location>
</feature>
<comment type="caution">
    <text evidence="6">The sequence shown here is derived from an EMBL/GenBank/DDBJ whole genome shotgun (WGS) entry which is preliminary data.</text>
</comment>
<feature type="signal peptide" evidence="3">
    <location>
        <begin position="1"/>
        <end position="22"/>
    </location>
</feature>
<dbReference type="Pfam" id="PF13181">
    <property type="entry name" value="TPR_8"/>
    <property type="match status" value="1"/>
</dbReference>
<keyword evidence="3" id="KW-0732">Signal</keyword>
<evidence type="ECO:0000256" key="1">
    <source>
        <dbReference type="PROSITE-ProRule" id="PRU00339"/>
    </source>
</evidence>
<sequence length="880" mass="96586">MPRRIALLIVLLMSWAGLSVQANDAIFGTLPVNGYEAAAAAARDAMTRDEKLALDYARKAEAEAFHIAEPKTHEAALITSLWLQAEALARMNRNADASPVIEQALTRIEAFRPGSKLHGDILQTRASIASGNEQINQALEDLHQAHNIFRDLGESRGQAITLQNLGMIYWRARDYGRVLNYYAQSIDVYPDDPVLTMSSHNHRGNAHKEMGNYAKAETAYTKSLAVARSLDSPVLEAGILANISSAQFLQGRLDEADATANLGLARDLDNEGDSRAFLWGMKAQIAHARDDLWTARILIERTFEGTDLNETSWQYRDFHNAAHNIYDALNEHENAYRHLSAFGRLEQAAMKAASSTHAALLASKFDAANQELRISKLQADQLRNDKQLQDSKNRLQLMTVGSIIAAAAVLLILSALSYAFLTVRRSHADVTEANDMLTHAARHDALTGLPNRPSFRNLLHAALQEQAEGRGKCALFLVDLDRFKQVNDTLGHAAGDHLLCGVAMRIQAITGNYGHVCRLGGDEFAVIITATTDIDELTDLADGVIADISRPFVLPDGRASVGATIGVAIGREHGDTVDALSRSADLALYSAKDAGRGRQAFYQPAMREAADQRRRLEQDLNEALARGQLSVLYQPIVSSKTYEVEAYEALLRWKHPEHGFISPEIFIPIAEDAGLINRIGNWVLRSACETAMQWPEHVKLAVNLSSLQVESDGLAATVISALSASGLPAARLELEVTESVFLRHGDSTKNMLERLRAIGVELALDDFGTGYSSLGYLHRADFAKIKIDRTFVRAAVDGWQEGVAVIEAIVSLANSLGMATTAEGIESEFERDEMVRLGCTQLQGYYFGRPARHERAVRQADKAKFAADTENMKYVDTRAA</sequence>
<proteinExistence type="predicted"/>
<dbReference type="SMART" id="SM00028">
    <property type="entry name" value="TPR"/>
    <property type="match status" value="5"/>
</dbReference>
<dbReference type="RefSeq" id="WP_218443681.1">
    <property type="nucleotide sequence ID" value="NZ_JAGSPA010000001.1"/>
</dbReference>
<dbReference type="Pfam" id="PF00563">
    <property type="entry name" value="EAL"/>
    <property type="match status" value="1"/>
</dbReference>
<keyword evidence="1" id="KW-0802">TPR repeat</keyword>
<reference evidence="6 7" key="1">
    <citation type="submission" date="2021-04" db="EMBL/GenBank/DDBJ databases">
        <authorList>
            <person name="Pira H."/>
            <person name="Risdian C."/>
            <person name="Wink J."/>
        </authorList>
    </citation>
    <scope>NUCLEOTIDE SEQUENCE [LARGE SCALE GENOMIC DNA]</scope>
    <source>
        <strain evidence="6 7">WHA3</strain>
    </source>
</reference>
<feature type="chain" id="PRO_5046820145" evidence="3">
    <location>
        <begin position="23"/>
        <end position="880"/>
    </location>
</feature>
<dbReference type="SMART" id="SM00052">
    <property type="entry name" value="EAL"/>
    <property type="match status" value="1"/>
</dbReference>
<dbReference type="Pfam" id="PF13424">
    <property type="entry name" value="TPR_12"/>
    <property type="match status" value="1"/>
</dbReference>
<dbReference type="Proteomes" id="UP000722336">
    <property type="component" value="Unassembled WGS sequence"/>
</dbReference>
<dbReference type="SMART" id="SM00267">
    <property type="entry name" value="GGDEF"/>
    <property type="match status" value="1"/>
</dbReference>